<evidence type="ECO:0000256" key="6">
    <source>
        <dbReference type="ARBA" id="ARBA00023180"/>
    </source>
</evidence>
<dbReference type="Gene3D" id="3.30.70.80">
    <property type="entry name" value="Peptidase S8 propeptide/proteinase inhibitor I9"/>
    <property type="match status" value="1"/>
</dbReference>
<reference evidence="14" key="1">
    <citation type="submission" date="2019-03" db="EMBL/GenBank/DDBJ databases">
        <title>WGS assembly of Setaria viridis.</title>
        <authorList>
            <person name="Huang P."/>
            <person name="Jenkins J."/>
            <person name="Grimwood J."/>
            <person name="Barry K."/>
            <person name="Healey A."/>
            <person name="Mamidi S."/>
            <person name="Sreedasyam A."/>
            <person name="Shu S."/>
            <person name="Feldman M."/>
            <person name="Wu J."/>
            <person name="Yu Y."/>
            <person name="Chen C."/>
            <person name="Johnson J."/>
            <person name="Rokhsar D."/>
            <person name="Baxter I."/>
            <person name="Schmutz J."/>
            <person name="Brutnell T."/>
            <person name="Kellogg E."/>
        </authorList>
    </citation>
    <scope>NUCLEOTIDE SEQUENCE [LARGE SCALE GENOMIC DNA]</scope>
</reference>
<dbReference type="CDD" id="cd02120">
    <property type="entry name" value="PA_subtilisin_like"/>
    <property type="match status" value="1"/>
</dbReference>
<organism evidence="14 15">
    <name type="scientific">Setaria viridis</name>
    <name type="common">Green bristlegrass</name>
    <name type="synonym">Setaria italica subsp. viridis</name>
    <dbReference type="NCBI Taxonomy" id="4556"/>
    <lineage>
        <taxon>Eukaryota</taxon>
        <taxon>Viridiplantae</taxon>
        <taxon>Streptophyta</taxon>
        <taxon>Embryophyta</taxon>
        <taxon>Tracheophyta</taxon>
        <taxon>Spermatophyta</taxon>
        <taxon>Magnoliopsida</taxon>
        <taxon>Liliopsida</taxon>
        <taxon>Poales</taxon>
        <taxon>Poaceae</taxon>
        <taxon>PACMAD clade</taxon>
        <taxon>Panicoideae</taxon>
        <taxon>Panicodae</taxon>
        <taxon>Paniceae</taxon>
        <taxon>Cenchrinae</taxon>
        <taxon>Setaria</taxon>
    </lineage>
</organism>
<feature type="domain" description="PA" evidence="11">
    <location>
        <begin position="370"/>
        <end position="460"/>
    </location>
</feature>
<dbReference type="SUPFAM" id="SSF52743">
    <property type="entry name" value="Subtilisin-like"/>
    <property type="match status" value="1"/>
</dbReference>
<dbReference type="AlphaFoldDB" id="A0A4U6TMP6"/>
<dbReference type="FunFam" id="3.50.30.30:FF:000005">
    <property type="entry name" value="subtilisin-like protease SBT1.5"/>
    <property type="match status" value="1"/>
</dbReference>
<comment type="similarity">
    <text evidence="1 8">Belongs to the peptidase S8 family.</text>
</comment>
<dbReference type="Gramene" id="TKW03968">
    <property type="protein sequence ID" value="TKW03968"/>
    <property type="gene ID" value="SEVIR_7G078200v2"/>
</dbReference>
<proteinExistence type="inferred from homology"/>
<feature type="active site" description="Charge relay system" evidence="7 8">
    <location>
        <position position="543"/>
    </location>
</feature>
<dbReference type="CDD" id="cd04852">
    <property type="entry name" value="Peptidases_S8_3"/>
    <property type="match status" value="1"/>
</dbReference>
<evidence type="ECO:0000259" key="10">
    <source>
        <dbReference type="Pfam" id="PF00082"/>
    </source>
</evidence>
<evidence type="ECO:0000313" key="14">
    <source>
        <dbReference type="EMBL" id="TKW03968.1"/>
    </source>
</evidence>
<dbReference type="InterPro" id="IPR046450">
    <property type="entry name" value="PA_dom_sf"/>
</dbReference>
<evidence type="ECO:0000313" key="15">
    <source>
        <dbReference type="Proteomes" id="UP000298652"/>
    </source>
</evidence>
<feature type="active site" description="Charge relay system" evidence="7 8">
    <location>
        <position position="214"/>
    </location>
</feature>
<dbReference type="PRINTS" id="PR00723">
    <property type="entry name" value="SUBTILISIN"/>
</dbReference>
<dbReference type="Pfam" id="PF00082">
    <property type="entry name" value="Peptidase_S8"/>
    <property type="match status" value="1"/>
</dbReference>
<dbReference type="InterPro" id="IPR041469">
    <property type="entry name" value="Subtilisin-like_FN3"/>
</dbReference>
<dbReference type="Proteomes" id="UP000298652">
    <property type="component" value="Chromosome 7"/>
</dbReference>
<keyword evidence="3 9" id="KW-0732">Signal</keyword>
<dbReference type="GO" id="GO:0004252">
    <property type="term" value="F:serine-type endopeptidase activity"/>
    <property type="evidence" value="ECO:0007669"/>
    <property type="project" value="UniProtKB-UniRule"/>
</dbReference>
<evidence type="ECO:0000259" key="12">
    <source>
        <dbReference type="Pfam" id="PF05922"/>
    </source>
</evidence>
<dbReference type="InterPro" id="IPR045051">
    <property type="entry name" value="SBT"/>
</dbReference>
<dbReference type="OMA" id="HVEFNAH"/>
<evidence type="ECO:0000256" key="2">
    <source>
        <dbReference type="ARBA" id="ARBA00022670"/>
    </source>
</evidence>
<feature type="active site" description="Charge relay system" evidence="7 8">
    <location>
        <position position="159"/>
    </location>
</feature>
<dbReference type="EMBL" id="CM016558">
    <property type="protein sequence ID" value="TKW03968.1"/>
    <property type="molecule type" value="Genomic_DNA"/>
</dbReference>
<evidence type="ECO:0000259" key="11">
    <source>
        <dbReference type="Pfam" id="PF02225"/>
    </source>
</evidence>
<feature type="signal peptide" evidence="9">
    <location>
        <begin position="1"/>
        <end position="23"/>
    </location>
</feature>
<dbReference type="InterPro" id="IPR000209">
    <property type="entry name" value="Peptidase_S8/S53_dom"/>
</dbReference>
<evidence type="ECO:0000259" key="13">
    <source>
        <dbReference type="Pfam" id="PF17766"/>
    </source>
</evidence>
<dbReference type="PANTHER" id="PTHR10795">
    <property type="entry name" value="PROPROTEIN CONVERTASE SUBTILISIN/KEXIN"/>
    <property type="match status" value="1"/>
</dbReference>
<keyword evidence="4 8" id="KW-0378">Hydrolase</keyword>
<dbReference type="Pfam" id="PF17766">
    <property type="entry name" value="fn3_6"/>
    <property type="match status" value="1"/>
</dbReference>
<keyword evidence="5 8" id="KW-0720">Serine protease</keyword>
<dbReference type="Pfam" id="PF05922">
    <property type="entry name" value="Inhibitor_I9"/>
    <property type="match status" value="1"/>
</dbReference>
<dbReference type="InterPro" id="IPR010259">
    <property type="entry name" value="S8pro/Inhibitor_I9"/>
</dbReference>
<dbReference type="Gene3D" id="3.40.50.200">
    <property type="entry name" value="Peptidase S8/S53 domain"/>
    <property type="match status" value="1"/>
</dbReference>
<feature type="domain" description="Inhibitor I9" evidence="12">
    <location>
        <begin position="49"/>
        <end position="122"/>
    </location>
</feature>
<keyword evidence="15" id="KW-1185">Reference proteome</keyword>
<evidence type="ECO:0000256" key="9">
    <source>
        <dbReference type="SAM" id="SignalP"/>
    </source>
</evidence>
<dbReference type="Gene3D" id="3.50.30.30">
    <property type="match status" value="1"/>
</dbReference>
<evidence type="ECO:0000256" key="3">
    <source>
        <dbReference type="ARBA" id="ARBA00022729"/>
    </source>
</evidence>
<evidence type="ECO:0000256" key="4">
    <source>
        <dbReference type="ARBA" id="ARBA00022801"/>
    </source>
</evidence>
<name>A0A4U6TMP6_SETVI</name>
<evidence type="ECO:0000256" key="5">
    <source>
        <dbReference type="ARBA" id="ARBA00022825"/>
    </source>
</evidence>
<protein>
    <recommendedName>
        <fullName evidence="16">Subtilisin-like protease</fullName>
    </recommendedName>
</protein>
<dbReference type="Pfam" id="PF02225">
    <property type="entry name" value="PA"/>
    <property type="match status" value="1"/>
</dbReference>
<dbReference type="InterPro" id="IPR036852">
    <property type="entry name" value="Peptidase_S8/S53_dom_sf"/>
</dbReference>
<feature type="domain" description="Peptidase S8/S53" evidence="10">
    <location>
        <begin position="150"/>
        <end position="582"/>
    </location>
</feature>
<evidence type="ECO:0000256" key="8">
    <source>
        <dbReference type="PROSITE-ProRule" id="PRU01240"/>
    </source>
</evidence>
<dbReference type="InterPro" id="IPR037045">
    <property type="entry name" value="S8pro/Inhibitor_I9_sf"/>
</dbReference>
<feature type="domain" description="Subtilisin-like protease fibronectin type-III" evidence="13">
    <location>
        <begin position="657"/>
        <end position="759"/>
    </location>
</feature>
<gene>
    <name evidence="14" type="ORF">SEVIR_7G078200v2</name>
</gene>
<dbReference type="GO" id="GO:0006508">
    <property type="term" value="P:proteolysis"/>
    <property type="evidence" value="ECO:0007669"/>
    <property type="project" value="UniProtKB-KW"/>
</dbReference>
<evidence type="ECO:0000256" key="1">
    <source>
        <dbReference type="ARBA" id="ARBA00011073"/>
    </source>
</evidence>
<dbReference type="InterPro" id="IPR034197">
    <property type="entry name" value="Peptidases_S8_3"/>
</dbReference>
<dbReference type="Gene3D" id="2.60.40.2310">
    <property type="match status" value="1"/>
</dbReference>
<dbReference type="PROSITE" id="PS51892">
    <property type="entry name" value="SUBTILASE"/>
    <property type="match status" value="1"/>
</dbReference>
<evidence type="ECO:0008006" key="16">
    <source>
        <dbReference type="Google" id="ProtNLM"/>
    </source>
</evidence>
<sequence length="762" mass="79086">MGSFKLSLLRILLIPFLLAPIVAEDLTTAGDGVLPTLIELPTGDDELRTFIVHVQPAENRVFGTADDRTAWYQSFLPEDGRLLHAYHHVASGFAARLTRRELDAMSAIPGFLWAHPSEVYELLTTYTPRFLGLDTPQGDGGGNHSALGFGDGVIIGVPDSGVSPDHPSYSGDGMPPPPARWKGRCDFDGAACNNKLIGARSFAFGTSPLDEAGHGTHTSSTAAGALVPDANVLGQGRGTAAGIAPRAHVAIYKVCGRSCSGDDILAGIDAAVGDGVDVLSISIAGGGPEVPYYENPIDIGTFGAVEKGILVSIAAGNHGPGASTLYNDAPWMLSVAASTVDRLIGAQVRLGNGLSFDGESLYQPDISPDVFYPLVNAGASWKYNAQYCGAGSLDGLDVEGKIVLCYRGGGTGRVAKGEVVKRAGGAGMILANGASDGYSTFADAHALPASHVSYAAGEAIKEYISTTAKPVAKIVFRGTVLGAKPAPAMASFSSRGPSLRVPGILKPDVTGPGVNILAAWPVQVGPSSAAGSGPAFNFQSGTSMATPHLSGVAALVKSKHPDWSPAAIRSAIMTTADPNDLSGNPIVDEHHQPASFFLTGAGHVDPDKAVDPGLVYDIATADYVAHLCSVYASRFVSVIARRNVDCSAVTVIPDNALNYPSISVSFPPAWKSTAAVVEVRRTARNVGKAPAVYYPYVDLPSGAAVSVTVTPSSLQFTKVNQEKSFTVSVSRGKSGKGDVVQGALRWVSDDHTVRSPISITFE</sequence>
<feature type="chain" id="PRO_5020406816" description="Subtilisin-like protease" evidence="9">
    <location>
        <begin position="24"/>
        <end position="762"/>
    </location>
</feature>
<dbReference type="SUPFAM" id="SSF52025">
    <property type="entry name" value="PA domain"/>
    <property type="match status" value="1"/>
</dbReference>
<keyword evidence="2 8" id="KW-0645">Protease</keyword>
<keyword evidence="6" id="KW-0325">Glycoprotein</keyword>
<evidence type="ECO:0000256" key="7">
    <source>
        <dbReference type="PIRSR" id="PIRSR615500-1"/>
    </source>
</evidence>
<dbReference type="InterPro" id="IPR003137">
    <property type="entry name" value="PA_domain"/>
</dbReference>
<dbReference type="InterPro" id="IPR015500">
    <property type="entry name" value="Peptidase_S8_subtilisin-rel"/>
</dbReference>
<accession>A0A4U6TMP6</accession>